<evidence type="ECO:0000259" key="1">
    <source>
        <dbReference type="Pfam" id="PF03235"/>
    </source>
</evidence>
<dbReference type="InterPro" id="IPR004919">
    <property type="entry name" value="GmrSD_N"/>
</dbReference>
<name>A0A6C0I328_9ZZZZ</name>
<dbReference type="EMBL" id="MN740086">
    <property type="protein sequence ID" value="QHT87294.1"/>
    <property type="molecule type" value="Genomic_DNA"/>
</dbReference>
<protein>
    <recommendedName>
        <fullName evidence="1">GmrSD restriction endonucleases N-terminal domain-containing protein</fullName>
    </recommendedName>
</protein>
<evidence type="ECO:0000313" key="2">
    <source>
        <dbReference type="EMBL" id="QHT87294.1"/>
    </source>
</evidence>
<dbReference type="AlphaFoldDB" id="A0A6C0I328"/>
<proteinExistence type="predicted"/>
<sequence>MSVAIRTESIQTTICALNGDFSGRRDGPGYDESKTIHIHRRNRAYVWSRDMQLAFLDSILKGYYIPPIICSSRIVEGVERREVMEGGNRITTIRRLLNGDVLTLTAEEIRIVESHPISIVVMRNLTSKQTREMFRRLNKNVKVSDGQLYSMSEEDSPLVREALALLNDDEYPLRTRITDYFFDTRGNDNDGKANLENAIALVSGALYGPEFITKSFARQEDHVENQTEINRTKITTVLGYTFDVFRQADEIVELTDKRKKKAQWTVGKYLGAILYDIQMNLDSIQQIQTKWLLILEKFETV</sequence>
<dbReference type="Pfam" id="PF03235">
    <property type="entry name" value="GmrSD_N"/>
    <property type="match status" value="1"/>
</dbReference>
<reference evidence="2" key="1">
    <citation type="journal article" date="2020" name="Nature">
        <title>Giant virus diversity and host interactions through global metagenomics.</title>
        <authorList>
            <person name="Schulz F."/>
            <person name="Roux S."/>
            <person name="Paez-Espino D."/>
            <person name="Jungbluth S."/>
            <person name="Walsh D.A."/>
            <person name="Denef V.J."/>
            <person name="McMahon K.D."/>
            <person name="Konstantinidis K.T."/>
            <person name="Eloe-Fadrosh E.A."/>
            <person name="Kyrpides N.C."/>
            <person name="Woyke T."/>
        </authorList>
    </citation>
    <scope>NUCLEOTIDE SEQUENCE</scope>
    <source>
        <strain evidence="2">GVMAG-M-3300023184-190</strain>
    </source>
</reference>
<accession>A0A6C0I328</accession>
<organism evidence="2">
    <name type="scientific">viral metagenome</name>
    <dbReference type="NCBI Taxonomy" id="1070528"/>
    <lineage>
        <taxon>unclassified sequences</taxon>
        <taxon>metagenomes</taxon>
        <taxon>organismal metagenomes</taxon>
    </lineage>
</organism>
<feature type="domain" description="GmrSD restriction endonucleases N-terminal" evidence="1">
    <location>
        <begin position="43"/>
        <end position="154"/>
    </location>
</feature>